<sequence>MTLIESSSTSAFYLLAILFGILVCTIPSAEGSVYGTDDRGEKGGQAQGAVMETERICLSYPVFKELMMRALSLKSETISSQNAAKRPVKRLLGMDLTDMIAHQGDMGQRFEDLIKIMEYKGKK</sequence>
<keyword evidence="1" id="KW-0732">Signal</keyword>
<evidence type="ECO:0000256" key="1">
    <source>
        <dbReference type="SAM" id="SignalP"/>
    </source>
</evidence>
<gene>
    <name evidence="2" type="ORF">DSTB1V02_LOCUS5394</name>
</gene>
<evidence type="ECO:0000313" key="3">
    <source>
        <dbReference type="Proteomes" id="UP000677054"/>
    </source>
</evidence>
<reference evidence="2" key="1">
    <citation type="submission" date="2020-11" db="EMBL/GenBank/DDBJ databases">
        <authorList>
            <person name="Tran Van P."/>
        </authorList>
    </citation>
    <scope>NUCLEOTIDE SEQUENCE</scope>
</reference>
<feature type="chain" id="PRO_5036402737" evidence="1">
    <location>
        <begin position="32"/>
        <end position="123"/>
    </location>
</feature>
<accession>A0A7R9A296</accession>
<keyword evidence="3" id="KW-1185">Reference proteome</keyword>
<proteinExistence type="predicted"/>
<feature type="signal peptide" evidence="1">
    <location>
        <begin position="1"/>
        <end position="31"/>
    </location>
</feature>
<protein>
    <submittedName>
        <fullName evidence="2">Uncharacterized protein</fullName>
    </submittedName>
</protein>
<dbReference type="EMBL" id="LR900393">
    <property type="protein sequence ID" value="CAD7245521.1"/>
    <property type="molecule type" value="Genomic_DNA"/>
</dbReference>
<evidence type="ECO:0000313" key="2">
    <source>
        <dbReference type="EMBL" id="CAD7245521.1"/>
    </source>
</evidence>
<dbReference type="Proteomes" id="UP000677054">
    <property type="component" value="Unassembled WGS sequence"/>
</dbReference>
<dbReference type="AlphaFoldDB" id="A0A7R9A296"/>
<organism evidence="2">
    <name type="scientific">Darwinula stevensoni</name>
    <dbReference type="NCBI Taxonomy" id="69355"/>
    <lineage>
        <taxon>Eukaryota</taxon>
        <taxon>Metazoa</taxon>
        <taxon>Ecdysozoa</taxon>
        <taxon>Arthropoda</taxon>
        <taxon>Crustacea</taxon>
        <taxon>Oligostraca</taxon>
        <taxon>Ostracoda</taxon>
        <taxon>Podocopa</taxon>
        <taxon>Podocopida</taxon>
        <taxon>Darwinulocopina</taxon>
        <taxon>Darwinuloidea</taxon>
        <taxon>Darwinulidae</taxon>
        <taxon>Darwinula</taxon>
    </lineage>
</organism>
<name>A0A7R9A296_9CRUS</name>
<dbReference type="EMBL" id="CAJPEV010000876">
    <property type="protein sequence ID" value="CAG0889237.1"/>
    <property type="molecule type" value="Genomic_DNA"/>
</dbReference>